<evidence type="ECO:0000313" key="2">
    <source>
        <dbReference type="Proteomes" id="UP001139462"/>
    </source>
</evidence>
<protein>
    <submittedName>
        <fullName evidence="1">Uncharacterized protein</fullName>
    </submittedName>
</protein>
<sequence length="47" mass="5191">MATICQGLRKPDMQNITGGFLVGLLSLKHKKHAIFTPYQLTKPLALP</sequence>
<gene>
    <name evidence="1" type="ORF">K8344_10555</name>
</gene>
<name>A0A9X1R2K3_9FLAO</name>
<dbReference type="AlphaFoldDB" id="A0A9X1R2K3"/>
<proteinExistence type="predicted"/>
<reference evidence="1" key="1">
    <citation type="submission" date="2021-09" db="EMBL/GenBank/DDBJ databases">
        <title>Genome of Aequorivita sp. strain F64183.</title>
        <authorList>
            <person name="Wang Y."/>
        </authorList>
    </citation>
    <scope>NUCLEOTIDE SEQUENCE</scope>
    <source>
        <strain evidence="1">F64183</strain>
    </source>
</reference>
<organism evidence="1 2">
    <name type="scientific">Aequorivita xiaoshiensis</name>
    <dbReference type="NCBI Taxonomy" id="2874476"/>
    <lineage>
        <taxon>Bacteria</taxon>
        <taxon>Pseudomonadati</taxon>
        <taxon>Bacteroidota</taxon>
        <taxon>Flavobacteriia</taxon>
        <taxon>Flavobacteriales</taxon>
        <taxon>Flavobacteriaceae</taxon>
        <taxon>Aequorivita</taxon>
    </lineage>
</organism>
<keyword evidence="2" id="KW-1185">Reference proteome</keyword>
<dbReference type="Proteomes" id="UP001139462">
    <property type="component" value="Unassembled WGS sequence"/>
</dbReference>
<accession>A0A9X1R2K3</accession>
<evidence type="ECO:0000313" key="1">
    <source>
        <dbReference type="EMBL" id="MCG2431560.1"/>
    </source>
</evidence>
<comment type="caution">
    <text evidence="1">The sequence shown here is derived from an EMBL/GenBank/DDBJ whole genome shotgun (WGS) entry which is preliminary data.</text>
</comment>
<dbReference type="EMBL" id="JAIRBB010000009">
    <property type="protein sequence ID" value="MCG2431560.1"/>
    <property type="molecule type" value="Genomic_DNA"/>
</dbReference>
<dbReference type="RefSeq" id="WP_237608659.1">
    <property type="nucleotide sequence ID" value="NZ_JAIRBB010000009.1"/>
</dbReference>